<dbReference type="AlphaFoldDB" id="A0A0D3HPF4"/>
<feature type="region of interest" description="Disordered" evidence="1">
    <location>
        <begin position="362"/>
        <end position="398"/>
    </location>
</feature>
<accession>A0A0D3HPF4</accession>
<dbReference type="EnsemblPlants" id="OBART11G21230.1">
    <property type="protein sequence ID" value="OBART11G21230.1"/>
    <property type="gene ID" value="OBART11G21230"/>
</dbReference>
<feature type="compositionally biased region" description="Basic and acidic residues" evidence="1">
    <location>
        <begin position="82"/>
        <end position="92"/>
    </location>
</feature>
<evidence type="ECO:0000256" key="1">
    <source>
        <dbReference type="SAM" id="MobiDB-lite"/>
    </source>
</evidence>
<feature type="domain" description="DUF3615" evidence="2">
    <location>
        <begin position="226"/>
        <end position="324"/>
    </location>
</feature>
<feature type="compositionally biased region" description="Basic and acidic residues" evidence="1">
    <location>
        <begin position="162"/>
        <end position="176"/>
    </location>
</feature>
<dbReference type="PANTHER" id="PTHR33326">
    <property type="entry name" value="OS05G0543800 PROTEIN"/>
    <property type="match status" value="1"/>
</dbReference>
<dbReference type="PaxDb" id="65489-OBART11G21230.1"/>
<organism evidence="3">
    <name type="scientific">Oryza barthii</name>
    <dbReference type="NCBI Taxonomy" id="65489"/>
    <lineage>
        <taxon>Eukaryota</taxon>
        <taxon>Viridiplantae</taxon>
        <taxon>Streptophyta</taxon>
        <taxon>Embryophyta</taxon>
        <taxon>Tracheophyta</taxon>
        <taxon>Spermatophyta</taxon>
        <taxon>Magnoliopsida</taxon>
        <taxon>Liliopsida</taxon>
        <taxon>Poales</taxon>
        <taxon>Poaceae</taxon>
        <taxon>BOP clade</taxon>
        <taxon>Oryzoideae</taxon>
        <taxon>Oryzeae</taxon>
        <taxon>Oryzinae</taxon>
        <taxon>Oryza</taxon>
    </lineage>
</organism>
<protein>
    <recommendedName>
        <fullName evidence="2">DUF3615 domain-containing protein</fullName>
    </recommendedName>
</protein>
<dbReference type="InterPro" id="IPR022059">
    <property type="entry name" value="DUF3615"/>
</dbReference>
<evidence type="ECO:0000259" key="2">
    <source>
        <dbReference type="Pfam" id="PF12274"/>
    </source>
</evidence>
<evidence type="ECO:0000313" key="3">
    <source>
        <dbReference type="EnsemblPlants" id="OBART11G21230.1"/>
    </source>
</evidence>
<name>A0A0D3HPF4_9ORYZ</name>
<dbReference type="Pfam" id="PF12274">
    <property type="entry name" value="DUF3615"/>
    <property type="match status" value="2"/>
</dbReference>
<keyword evidence="4" id="KW-1185">Reference proteome</keyword>
<reference evidence="3" key="1">
    <citation type="journal article" date="2009" name="Rice">
        <title>De Novo Next Generation Sequencing of Plant Genomes.</title>
        <authorList>
            <person name="Rounsley S."/>
            <person name="Marri P.R."/>
            <person name="Yu Y."/>
            <person name="He R."/>
            <person name="Sisneros N."/>
            <person name="Goicoechea J.L."/>
            <person name="Lee S.J."/>
            <person name="Angelova A."/>
            <person name="Kudrna D."/>
            <person name="Luo M."/>
            <person name="Affourtit J."/>
            <person name="Desany B."/>
            <person name="Knight J."/>
            <person name="Niazi F."/>
            <person name="Egholm M."/>
            <person name="Wing R.A."/>
        </authorList>
    </citation>
    <scope>NUCLEOTIDE SEQUENCE [LARGE SCALE GENOMIC DNA]</scope>
    <source>
        <strain evidence="3">cv. IRGC 105608</strain>
    </source>
</reference>
<dbReference type="Gramene" id="OBART11G21230.1">
    <property type="protein sequence ID" value="OBART11G21230.1"/>
    <property type="gene ID" value="OBART11G21230"/>
</dbReference>
<dbReference type="HOGENOM" id="CLU_452991_0_0_1"/>
<feature type="compositionally biased region" description="Pro residues" evidence="1">
    <location>
        <begin position="369"/>
        <end position="380"/>
    </location>
</feature>
<feature type="compositionally biased region" description="Polar residues" evidence="1">
    <location>
        <begin position="436"/>
        <end position="445"/>
    </location>
</feature>
<reference evidence="3" key="2">
    <citation type="submission" date="2015-03" db="UniProtKB">
        <authorList>
            <consortium name="EnsemblPlants"/>
        </authorList>
    </citation>
    <scope>IDENTIFICATION</scope>
</reference>
<dbReference type="Proteomes" id="UP000026960">
    <property type="component" value="Chromosome 11"/>
</dbReference>
<sequence>MAASTSAKSDDVRRIEGAARARAPCPSCRGGARVMRAAAAGGGASCGGLWRGGHVRRSEVVFCSGRHLGAVWRLRGSARMTCGRDRSHVSDARRRRRYRAATANPSPESPPPPLESVDRRKPGHAEAGSKTHVRQSVLYSERKRQPRRERGGTQPPTLLTTSEHDSTTVEPSRLKEASPSLSDELRELEEYRKTHTFSSFEDAIHYVLSVHPLQNGNKWMGEEVMTAFEKYVEERDYLMGIEYKLDELCHQCLSVKNYNHIFHHFNFRVKTKTPGSIDWTSELYFAEVKTMFRHKVYFCWPLEPNENGHCNACKNQGMDDLKHPVIGAFDIGDNDTLFPYMYMGDDTTCPYFWLSDARRRRRHRAAPANPSPESPPPPPQLESVDRRSPQAIARQTRTSTITKQIIPFAIYTSMIFTRHDLFRVEKDVSEVSSSEQPNDSVSTLDHSTDRLNKPTYDAGSKQGSSKIAEDKTRDDSDDVEECLRKLKEYYSKGHIHSSIDDACNEVLAYEHATLTALALEWGMEPPEDPFRQQNSSVDDQEELHQQALSQQNLQIHRLPRHEVSLEEIADNGKKWMGEEVMVAFKNYIEGKPDLAGHEYRLELQHQCFNVENYYENFHHYNFNVKMKKYDSDDWNETIYFAEVAKAPALQIQPMGRNVY</sequence>
<evidence type="ECO:0000313" key="4">
    <source>
        <dbReference type="Proteomes" id="UP000026960"/>
    </source>
</evidence>
<feature type="region of interest" description="Disordered" evidence="1">
    <location>
        <begin position="429"/>
        <end position="478"/>
    </location>
</feature>
<feature type="domain" description="DUF3615" evidence="2">
    <location>
        <begin position="582"/>
        <end position="643"/>
    </location>
</feature>
<feature type="compositionally biased region" description="Basic and acidic residues" evidence="1">
    <location>
        <begin position="140"/>
        <end position="151"/>
    </location>
</feature>
<feature type="region of interest" description="Disordered" evidence="1">
    <location>
        <begin position="81"/>
        <end position="181"/>
    </location>
</feature>
<dbReference type="PANTHER" id="PTHR33326:SF14">
    <property type="entry name" value="EXPRESSED PROTEIN"/>
    <property type="match status" value="1"/>
</dbReference>
<proteinExistence type="predicted"/>
<feature type="compositionally biased region" description="Basic and acidic residues" evidence="1">
    <location>
        <begin position="116"/>
        <end position="129"/>
    </location>
</feature>